<keyword evidence="1 2" id="KW-0808">Transferase</keyword>
<keyword evidence="2" id="KW-0479">Metal-binding</keyword>
<comment type="function">
    <text evidence="2">Catalyzes the condensation of isopentenyl diphosphate (IPP) with allylic pyrophosphates generating different type of terpenoids.</text>
</comment>
<dbReference type="Pfam" id="PF01255">
    <property type="entry name" value="Prenyltransf"/>
    <property type="match status" value="1"/>
</dbReference>
<dbReference type="NCBIfam" id="TIGR00055">
    <property type="entry name" value="uppS"/>
    <property type="match status" value="1"/>
</dbReference>
<dbReference type="SUPFAM" id="SSF64005">
    <property type="entry name" value="Undecaprenyl diphosphate synthase"/>
    <property type="match status" value="1"/>
</dbReference>
<feature type="active site" evidence="2">
    <location>
        <position position="32"/>
    </location>
</feature>
<gene>
    <name evidence="3" type="ORF">KQI89_03530</name>
</gene>
<feature type="binding site" evidence="2">
    <location>
        <begin position="77"/>
        <end position="79"/>
    </location>
    <ligand>
        <name>substrate</name>
    </ligand>
</feature>
<comment type="caution">
    <text evidence="3">The sequence shown here is derived from an EMBL/GenBank/DDBJ whole genome shotgun (WGS) entry which is preliminary data.</text>
</comment>
<keyword evidence="2" id="KW-0460">Magnesium</keyword>
<protein>
    <recommendedName>
        <fullName evidence="2">Isoprenyl transferase</fullName>
        <ecNumber evidence="2">2.5.1.-</ecNumber>
    </recommendedName>
</protein>
<feature type="binding site" evidence="2">
    <location>
        <begin position="33"/>
        <end position="36"/>
    </location>
    <ligand>
        <name>substrate</name>
    </ligand>
</feature>
<feature type="binding site" evidence="2">
    <location>
        <position position="200"/>
    </location>
    <ligand>
        <name>substrate</name>
    </ligand>
</feature>
<dbReference type="PANTHER" id="PTHR10291">
    <property type="entry name" value="DEHYDRODOLICHYL DIPHOSPHATE SYNTHASE FAMILY MEMBER"/>
    <property type="match status" value="1"/>
</dbReference>
<dbReference type="PROSITE" id="PS01066">
    <property type="entry name" value="UPP_SYNTHASE"/>
    <property type="match status" value="1"/>
</dbReference>
<dbReference type="PANTHER" id="PTHR10291:SF0">
    <property type="entry name" value="DEHYDRODOLICHYL DIPHOSPHATE SYNTHASE 2"/>
    <property type="match status" value="1"/>
</dbReference>
<comment type="subunit">
    <text evidence="2">Homodimer.</text>
</comment>
<dbReference type="Proteomes" id="UP000736583">
    <property type="component" value="Unassembled WGS sequence"/>
</dbReference>
<evidence type="ECO:0000313" key="3">
    <source>
        <dbReference type="EMBL" id="MBU5590824.1"/>
    </source>
</evidence>
<dbReference type="HAMAP" id="MF_01139">
    <property type="entry name" value="ISPT"/>
    <property type="match status" value="1"/>
</dbReference>
<dbReference type="InterPro" id="IPR001441">
    <property type="entry name" value="UPP_synth-like"/>
</dbReference>
<dbReference type="GO" id="GO:0008834">
    <property type="term" value="F:ditrans,polycis-undecaprenyl-diphosphate synthase [(2E,6E)-farnesyl-diphosphate specific] activity"/>
    <property type="evidence" value="ECO:0007669"/>
    <property type="project" value="UniProtKB-EC"/>
</dbReference>
<dbReference type="CDD" id="cd00475">
    <property type="entry name" value="Cis_IPPS"/>
    <property type="match status" value="1"/>
</dbReference>
<dbReference type="Gene3D" id="3.40.1180.10">
    <property type="entry name" value="Decaprenyl diphosphate synthase-like"/>
    <property type="match status" value="1"/>
</dbReference>
<feature type="active site" description="Proton acceptor" evidence="2">
    <location>
        <position position="80"/>
    </location>
</feature>
<feature type="binding site" evidence="2">
    <location>
        <begin position="206"/>
        <end position="208"/>
    </location>
    <ligand>
        <name>substrate</name>
    </ligand>
</feature>
<proteinExistence type="inferred from homology"/>
<reference evidence="3 4" key="1">
    <citation type="submission" date="2021-06" db="EMBL/GenBank/DDBJ databases">
        <authorList>
            <person name="Sun Q."/>
            <person name="Li D."/>
        </authorList>
    </citation>
    <scope>NUCLEOTIDE SEQUENCE [LARGE SCALE GENOMIC DNA]</scope>
    <source>
        <strain evidence="3 4">MSJ-4</strain>
    </source>
</reference>
<dbReference type="EC" id="2.5.1.-" evidence="2"/>
<comment type="similarity">
    <text evidence="2">Belongs to the UPP synthase family.</text>
</comment>
<evidence type="ECO:0000313" key="4">
    <source>
        <dbReference type="Proteomes" id="UP000736583"/>
    </source>
</evidence>
<keyword evidence="4" id="KW-1185">Reference proteome</keyword>
<organism evidence="3 4">
    <name type="scientific">Clostridium simiarum</name>
    <dbReference type="NCBI Taxonomy" id="2841506"/>
    <lineage>
        <taxon>Bacteria</taxon>
        <taxon>Bacillati</taxon>
        <taxon>Bacillota</taxon>
        <taxon>Clostridia</taxon>
        <taxon>Eubacteriales</taxon>
        <taxon>Clostridiaceae</taxon>
        <taxon>Clostridium</taxon>
    </lineage>
</organism>
<accession>A0ABS6EX62</accession>
<feature type="binding site" evidence="2">
    <location>
        <position position="81"/>
    </location>
    <ligand>
        <name>substrate</name>
    </ligand>
</feature>
<dbReference type="InterPro" id="IPR036424">
    <property type="entry name" value="UPP_synth-like_sf"/>
</dbReference>
<sequence>MFNIFKKKLVNNEEHIELDMNNIPKHIAIIMDGNGRWAKKKNLPRTMGHKAGVEAIRSIVKECNRIGVKYLTLYAFSTENWKRPKEEIDTLMKLLIQYLKNEFNELHENGVVINHIGDIKKLPVPCQEELKSAYERTKNNQGVVMNLALNYGGRDEIMDAINKLIKDIKSNKTSTNTIDEKLFESYLYTKGMPDPDLIIRPSGEQRISNFLLWQCAYSEFWYSDIYWPDFNVYHLHKAIIDYQKRDRRFGGIK</sequence>
<feature type="binding site" evidence="2">
    <location>
        <position position="37"/>
    </location>
    <ligand>
        <name>substrate</name>
    </ligand>
</feature>
<dbReference type="NCBIfam" id="NF011405">
    <property type="entry name" value="PRK14830.1"/>
    <property type="match status" value="1"/>
</dbReference>
<comment type="cofactor">
    <cofactor evidence="2">
        <name>Mg(2+)</name>
        <dbReference type="ChEBI" id="CHEBI:18420"/>
    </cofactor>
    <text evidence="2">Binds 2 magnesium ions per subunit.</text>
</comment>
<evidence type="ECO:0000256" key="2">
    <source>
        <dbReference type="HAMAP-Rule" id="MF_01139"/>
    </source>
</evidence>
<dbReference type="EMBL" id="JAHLQL010000001">
    <property type="protein sequence ID" value="MBU5590824.1"/>
    <property type="molecule type" value="Genomic_DNA"/>
</dbReference>
<evidence type="ECO:0000256" key="1">
    <source>
        <dbReference type="ARBA" id="ARBA00022679"/>
    </source>
</evidence>
<feature type="binding site" evidence="2">
    <location>
        <position position="45"/>
    </location>
    <ligand>
        <name>substrate</name>
    </ligand>
</feature>
<feature type="binding site" evidence="2">
    <location>
        <position position="219"/>
    </location>
    <ligand>
        <name>Mg(2+)</name>
        <dbReference type="ChEBI" id="CHEBI:18420"/>
    </ligand>
</feature>
<name>A0ABS6EX62_9CLOT</name>
<feature type="binding site" evidence="2">
    <location>
        <position position="32"/>
    </location>
    <ligand>
        <name>Mg(2+)</name>
        <dbReference type="ChEBI" id="CHEBI:18420"/>
    </ligand>
</feature>
<dbReference type="InterPro" id="IPR018520">
    <property type="entry name" value="UPP_synth-like_CS"/>
</dbReference>
<feature type="binding site" evidence="2">
    <location>
        <position position="49"/>
    </location>
    <ligand>
        <name>substrate</name>
    </ligand>
</feature>
<feature type="binding site" evidence="2">
    <location>
        <position position="83"/>
    </location>
    <ligand>
        <name>substrate</name>
    </ligand>
</feature>